<organism evidence="1 2">
    <name type="scientific">Gigaspora rosea</name>
    <dbReference type="NCBI Taxonomy" id="44941"/>
    <lineage>
        <taxon>Eukaryota</taxon>
        <taxon>Fungi</taxon>
        <taxon>Fungi incertae sedis</taxon>
        <taxon>Mucoromycota</taxon>
        <taxon>Glomeromycotina</taxon>
        <taxon>Glomeromycetes</taxon>
        <taxon>Diversisporales</taxon>
        <taxon>Gigasporaceae</taxon>
        <taxon>Gigaspora</taxon>
    </lineage>
</organism>
<dbReference type="EMBL" id="QKWP01000063">
    <property type="protein sequence ID" value="RIB28508.1"/>
    <property type="molecule type" value="Genomic_DNA"/>
</dbReference>
<evidence type="ECO:0000313" key="1">
    <source>
        <dbReference type="EMBL" id="RIB28508.1"/>
    </source>
</evidence>
<evidence type="ECO:0000313" key="2">
    <source>
        <dbReference type="Proteomes" id="UP000266673"/>
    </source>
</evidence>
<dbReference type="AlphaFoldDB" id="A0A397W2S5"/>
<accession>A0A397W2S5</accession>
<name>A0A397W2S5_9GLOM</name>
<protein>
    <submittedName>
        <fullName evidence="1">Uncharacterized protein</fullName>
    </submittedName>
</protein>
<keyword evidence="2" id="KW-1185">Reference proteome</keyword>
<comment type="caution">
    <text evidence="1">The sequence shown here is derived from an EMBL/GenBank/DDBJ whole genome shotgun (WGS) entry which is preliminary data.</text>
</comment>
<dbReference type="Proteomes" id="UP000266673">
    <property type="component" value="Unassembled WGS sequence"/>
</dbReference>
<sequence length="112" mass="12530">MAPSFYRMLHVKGDTTPRDGCVTAKVSRLEYLGLCNNLSQIINVPNYKLCKLGTLPVVLGYHLEWKLLGEVVSHDTDESKEPGKQKPIWQDPSKEVAKIFDSATKTGILDRS</sequence>
<proteinExistence type="predicted"/>
<gene>
    <name evidence="1" type="ORF">C2G38_2157723</name>
</gene>
<reference evidence="1 2" key="1">
    <citation type="submission" date="2018-06" db="EMBL/GenBank/DDBJ databases">
        <title>Comparative genomics reveals the genomic features of Rhizophagus irregularis, R. cerebriforme, R. diaphanum and Gigaspora rosea, and their symbiotic lifestyle signature.</title>
        <authorList>
            <person name="Morin E."/>
            <person name="San Clemente H."/>
            <person name="Chen E.C.H."/>
            <person name="De La Providencia I."/>
            <person name="Hainaut M."/>
            <person name="Kuo A."/>
            <person name="Kohler A."/>
            <person name="Murat C."/>
            <person name="Tang N."/>
            <person name="Roy S."/>
            <person name="Loubradou J."/>
            <person name="Henrissat B."/>
            <person name="Grigoriev I.V."/>
            <person name="Corradi N."/>
            <person name="Roux C."/>
            <person name="Martin F.M."/>
        </authorList>
    </citation>
    <scope>NUCLEOTIDE SEQUENCE [LARGE SCALE GENOMIC DNA]</scope>
    <source>
        <strain evidence="1 2">DAOM 194757</strain>
    </source>
</reference>